<keyword evidence="2" id="KW-1185">Reference proteome</keyword>
<protein>
    <submittedName>
        <fullName evidence="1">Uncharacterized protein</fullName>
    </submittedName>
</protein>
<organism evidence="1 2">
    <name type="scientific">Hypoxylon rubiginosum</name>
    <dbReference type="NCBI Taxonomy" id="110542"/>
    <lineage>
        <taxon>Eukaryota</taxon>
        <taxon>Fungi</taxon>
        <taxon>Dikarya</taxon>
        <taxon>Ascomycota</taxon>
        <taxon>Pezizomycotina</taxon>
        <taxon>Sordariomycetes</taxon>
        <taxon>Xylariomycetidae</taxon>
        <taxon>Xylariales</taxon>
        <taxon>Hypoxylaceae</taxon>
        <taxon>Hypoxylon</taxon>
    </lineage>
</organism>
<proteinExistence type="predicted"/>
<name>A0ACB9YJY5_9PEZI</name>
<dbReference type="EMBL" id="MU393617">
    <property type="protein sequence ID" value="KAI4859716.1"/>
    <property type="molecule type" value="Genomic_DNA"/>
</dbReference>
<reference evidence="1 2" key="1">
    <citation type="journal article" date="2022" name="New Phytol.">
        <title>Ecological generalism drives hyperdiversity of secondary metabolite gene clusters in xylarialean endophytes.</title>
        <authorList>
            <person name="Franco M.E.E."/>
            <person name="Wisecaver J.H."/>
            <person name="Arnold A.E."/>
            <person name="Ju Y.M."/>
            <person name="Slot J.C."/>
            <person name="Ahrendt S."/>
            <person name="Moore L.P."/>
            <person name="Eastman K.E."/>
            <person name="Scott K."/>
            <person name="Konkel Z."/>
            <person name="Mondo S.J."/>
            <person name="Kuo A."/>
            <person name="Hayes R.D."/>
            <person name="Haridas S."/>
            <person name="Andreopoulos B."/>
            <person name="Riley R."/>
            <person name="LaButti K."/>
            <person name="Pangilinan J."/>
            <person name="Lipzen A."/>
            <person name="Amirebrahimi M."/>
            <person name="Yan J."/>
            <person name="Adam C."/>
            <person name="Keymanesh K."/>
            <person name="Ng V."/>
            <person name="Louie K."/>
            <person name="Northen T."/>
            <person name="Drula E."/>
            <person name="Henrissat B."/>
            <person name="Hsieh H.M."/>
            <person name="Youens-Clark K."/>
            <person name="Lutzoni F."/>
            <person name="Miadlikowska J."/>
            <person name="Eastwood D.C."/>
            <person name="Hamelin R.C."/>
            <person name="Grigoriev I.V."/>
            <person name="U'Ren J.M."/>
        </authorList>
    </citation>
    <scope>NUCLEOTIDE SEQUENCE [LARGE SCALE GENOMIC DNA]</scope>
    <source>
        <strain evidence="1 2">CBS 119005</strain>
    </source>
</reference>
<gene>
    <name evidence="1" type="ORF">F4820DRAFT_438967</name>
</gene>
<evidence type="ECO:0000313" key="2">
    <source>
        <dbReference type="Proteomes" id="UP001497700"/>
    </source>
</evidence>
<comment type="caution">
    <text evidence="1">The sequence shown here is derived from an EMBL/GenBank/DDBJ whole genome shotgun (WGS) entry which is preliminary data.</text>
</comment>
<dbReference type="Proteomes" id="UP001497700">
    <property type="component" value="Unassembled WGS sequence"/>
</dbReference>
<sequence>MSALTPPPDGDVNRGPTLIAIFWTEIGVSIIFVMLRFYTRLRMGRLGADDWTILITMVLNIVTLSLCTVLVHYGLGRHMYYIPPEHMSEIVRWNWIVQPFGILTLPVGKISVVLLLERIMGQTTIWRRWFLWVNMALFTASMVVSSILSFAQCNPPRALWSEVPGSVCLKPSIQANFATFTCAYSSFLDFLLALIPITFVRRLRMSIQTKIGLCVLLGMGVLSGICAAIKTAQSNELGIREDVSWALFPLYAWSSSEIFLNIVCACIPTLKPLYDYVTKSKPLQRSESGGQAGSNGSRSPDFNLVKVHEALNGSSYTDQAIIQTVNSAQTKLSRSRSDDQDTNYQQPFLEESESRIRLAPV</sequence>
<accession>A0ACB9YJY5</accession>
<evidence type="ECO:0000313" key="1">
    <source>
        <dbReference type="EMBL" id="KAI4859716.1"/>
    </source>
</evidence>